<organism evidence="2 3">
    <name type="scientific">Klebsiella phage vB_KpM_FBKp24</name>
    <dbReference type="NCBI Taxonomy" id="2801834"/>
    <lineage>
        <taxon>Viruses</taxon>
        <taxon>Duplodnaviria</taxon>
        <taxon>Heunggongvirae</taxon>
        <taxon>Uroviricota</taxon>
        <taxon>Caudoviricetes</taxon>
        <taxon>Chimalliviridae</taxon>
        <taxon>Maaswegvirus</taxon>
        <taxon>Maaswegvirus Kp24</taxon>
    </lineage>
</organism>
<reference evidence="2 3" key="1">
    <citation type="submission" date="2020-12" db="EMBL/GenBank/DDBJ databases">
        <title>Genomic characterization of four novel bacteriophages infecting Klebsiella pneumoniae.</title>
        <authorList>
            <person name="Estrada Bonilla B."/>
            <person name="Costa A.R."/>
            <person name="van Rossum T."/>
            <person name="Hagedoorn S."/>
            <person name="Wallinga H."/>
            <person name="Xiao M."/>
            <person name="Song W."/>
            <person name="Haas P.-J."/>
            <person name="Nobrega F.L."/>
            <person name="Brouns S.J.J."/>
        </authorList>
    </citation>
    <scope>NUCLEOTIDE SEQUENCE [LARGE SCALE GENOMIC DNA]</scope>
</reference>
<dbReference type="SMART" id="SM00471">
    <property type="entry name" value="HDc"/>
    <property type="match status" value="1"/>
</dbReference>
<dbReference type="GO" id="GO:0016301">
    <property type="term" value="F:kinase activity"/>
    <property type="evidence" value="ECO:0007669"/>
    <property type="project" value="UniProtKB-KW"/>
</dbReference>
<keyword evidence="2" id="KW-0418">Kinase</keyword>
<dbReference type="EC" id="3.1.7.2" evidence="2"/>
<feature type="domain" description="HD/PDEase" evidence="1">
    <location>
        <begin position="31"/>
        <end position="156"/>
    </location>
</feature>
<dbReference type="GO" id="GO:0008893">
    <property type="term" value="F:guanosine-3',5'-bis(diphosphate) 3'-diphosphatase activity"/>
    <property type="evidence" value="ECO:0007669"/>
    <property type="project" value="UniProtKB-EC"/>
</dbReference>
<proteinExistence type="predicted"/>
<keyword evidence="2" id="KW-0808">Transferase</keyword>
<keyword evidence="3" id="KW-1185">Reference proteome</keyword>
<dbReference type="Pfam" id="PF13328">
    <property type="entry name" value="HD_4"/>
    <property type="match status" value="1"/>
</dbReference>
<keyword evidence="2" id="KW-0378">Hydrolase</keyword>
<dbReference type="Proteomes" id="UP000596381">
    <property type="component" value="Segment"/>
</dbReference>
<protein>
    <submittedName>
        <fullName evidence="2">Guanosine-3',5'-bis(Diphosphate) 3'-pyrophosphohydrolase / GTP pyrophosphokinase, (P)ppGpp synthetase II</fullName>
        <ecNumber evidence="2">2.7.6.5</ecNumber>
        <ecNumber evidence="2">3.1.7.2</ecNumber>
    </submittedName>
</protein>
<accession>A0A7U0J5C5</accession>
<evidence type="ECO:0000313" key="2">
    <source>
        <dbReference type="EMBL" id="QQV92113.1"/>
    </source>
</evidence>
<dbReference type="Gene3D" id="1.10.3210.10">
    <property type="entry name" value="Hypothetical protein af1432"/>
    <property type="match status" value="1"/>
</dbReference>
<dbReference type="SUPFAM" id="SSF109604">
    <property type="entry name" value="HD-domain/PDEase-like"/>
    <property type="match status" value="1"/>
</dbReference>
<dbReference type="InterPro" id="IPR003607">
    <property type="entry name" value="HD/PDEase_dom"/>
</dbReference>
<gene>
    <name evidence="2" type="ORF">vBKpMFBKp24_152</name>
</gene>
<evidence type="ECO:0000313" key="3">
    <source>
        <dbReference type="Proteomes" id="UP000596381"/>
    </source>
</evidence>
<dbReference type="EMBL" id="MW394391">
    <property type="protein sequence ID" value="QQV92113.1"/>
    <property type="molecule type" value="Genomic_DNA"/>
</dbReference>
<dbReference type="InterPro" id="IPR052194">
    <property type="entry name" value="MESH1"/>
</dbReference>
<dbReference type="PANTHER" id="PTHR46246">
    <property type="entry name" value="GUANOSINE-3',5'-BIS(DIPHOSPHATE) 3'-PYROPHOSPHOHYDROLASE MESH1"/>
    <property type="match status" value="1"/>
</dbReference>
<evidence type="ECO:0000259" key="1">
    <source>
        <dbReference type="SMART" id="SM00471"/>
    </source>
</evidence>
<dbReference type="PANTHER" id="PTHR46246:SF1">
    <property type="entry name" value="GUANOSINE-3',5'-BIS(DIPHOSPHATE) 3'-PYROPHOSPHOHYDROLASE MESH1"/>
    <property type="match status" value="1"/>
</dbReference>
<sequence length="232" mass="26704">MNATNEEKLYRLANIVAMVAHGATGQKRKGSDKPYYIHPFKVSELLKAYQFPAEVVCAGLLHDVVEDTELSLEDLRYTIFSFDNISFQFSKLLNRTIHIVDGVTDVYTKEYIKANRCNRTTLENLRLIGSDDPFIWAVKIADILDNASHPDDLPIAFLRAWLVEKDQFLNNLPRTGFHSGILAQALARFDALDEQYTFRHGDVASKYQIAFDYLKVNQEEFINAYRYPKRTD</sequence>
<name>A0A7U0J5C5_9CAUD</name>
<dbReference type="EC" id="2.7.6.5" evidence="2"/>
<dbReference type="GO" id="GO:0008728">
    <property type="term" value="F:GTP diphosphokinase activity"/>
    <property type="evidence" value="ECO:0007669"/>
    <property type="project" value="UniProtKB-EC"/>
</dbReference>